<dbReference type="Gene3D" id="3.40.50.300">
    <property type="entry name" value="P-loop containing nucleotide triphosphate hydrolases"/>
    <property type="match status" value="1"/>
</dbReference>
<dbReference type="InterPro" id="IPR027417">
    <property type="entry name" value="P-loop_NTPase"/>
</dbReference>
<dbReference type="EC" id="2.7.4.3" evidence="10"/>
<feature type="region of interest" description="Disordered" evidence="11">
    <location>
        <begin position="187"/>
        <end position="206"/>
    </location>
</feature>
<dbReference type="PANTHER" id="PTHR12595:SF0">
    <property type="entry name" value="ADENYLATE KINASE ISOENZYME 6"/>
    <property type="match status" value="1"/>
</dbReference>
<feature type="region of interest" description="LID" evidence="10">
    <location>
        <begin position="122"/>
        <end position="132"/>
    </location>
</feature>
<keyword evidence="8 10" id="KW-0067">ATP-binding</keyword>
<dbReference type="FunFam" id="3.40.50.300:FF:000372">
    <property type="entry name" value="Adenylate kinase isoenzyme 6 homolog"/>
    <property type="match status" value="1"/>
</dbReference>
<comment type="similarity">
    <text evidence="10">Belongs to the adenylate kinase family. AK6 subfamily.</text>
</comment>
<reference evidence="12 13" key="1">
    <citation type="submission" date="2016-07" db="EMBL/GenBank/DDBJ databases">
        <title>Pervasive Adenine N6-methylation of Active Genes in Fungi.</title>
        <authorList>
            <consortium name="DOE Joint Genome Institute"/>
            <person name="Mondo S.J."/>
            <person name="Dannebaum R.O."/>
            <person name="Kuo R.C."/>
            <person name="Labutti K."/>
            <person name="Haridas S."/>
            <person name="Kuo A."/>
            <person name="Salamov A."/>
            <person name="Ahrendt S.R."/>
            <person name="Lipzen A."/>
            <person name="Sullivan W."/>
            <person name="Andreopoulos W.B."/>
            <person name="Clum A."/>
            <person name="Lindquist E."/>
            <person name="Daum C."/>
            <person name="Ramamoorthy G.K."/>
            <person name="Gryganskyi A."/>
            <person name="Culley D."/>
            <person name="Magnuson J.K."/>
            <person name="James T.Y."/>
            <person name="O'Malley M.A."/>
            <person name="Stajich J.E."/>
            <person name="Spatafora J.W."/>
            <person name="Visel A."/>
            <person name="Grigoriev I.V."/>
        </authorList>
    </citation>
    <scope>NUCLEOTIDE SEQUENCE [LARGE SCALE GENOMIC DNA]</scope>
    <source>
        <strain evidence="12 13">12-1054</strain>
    </source>
</reference>
<keyword evidence="9 10" id="KW-0539">Nucleus</keyword>
<dbReference type="OrthoDB" id="10251185at2759"/>
<dbReference type="EMBL" id="MCFI01000014">
    <property type="protein sequence ID" value="ORY79982.1"/>
    <property type="molecule type" value="Genomic_DNA"/>
</dbReference>
<comment type="catalytic activity">
    <reaction evidence="10">
        <text>ATP + H2O = ADP + phosphate + H(+)</text>
        <dbReference type="Rhea" id="RHEA:13065"/>
        <dbReference type="ChEBI" id="CHEBI:15377"/>
        <dbReference type="ChEBI" id="CHEBI:15378"/>
        <dbReference type="ChEBI" id="CHEBI:30616"/>
        <dbReference type="ChEBI" id="CHEBI:43474"/>
        <dbReference type="ChEBI" id="CHEBI:456216"/>
    </reaction>
</comment>
<keyword evidence="6 10" id="KW-0547">Nucleotide-binding</keyword>
<evidence type="ECO:0000256" key="5">
    <source>
        <dbReference type="ARBA" id="ARBA00022679"/>
    </source>
</evidence>
<feature type="binding site" evidence="10">
    <location>
        <position position="21"/>
    </location>
    <ligand>
        <name>ATP</name>
        <dbReference type="ChEBI" id="CHEBI:30616"/>
    </ligand>
</feature>
<feature type="binding site" evidence="10">
    <location>
        <position position="20"/>
    </location>
    <ligand>
        <name>ATP</name>
        <dbReference type="ChEBI" id="CHEBI:30616"/>
    </ligand>
</feature>
<evidence type="ECO:0000256" key="8">
    <source>
        <dbReference type="ARBA" id="ARBA00022840"/>
    </source>
</evidence>
<dbReference type="PANTHER" id="PTHR12595">
    <property type="entry name" value="POS9-ACTIVATING FACTOR FAP7-RELATED"/>
    <property type="match status" value="1"/>
</dbReference>
<feature type="binding site" evidence="10">
    <location>
        <position position="123"/>
    </location>
    <ligand>
        <name>ATP</name>
        <dbReference type="ChEBI" id="CHEBI:30616"/>
    </ligand>
</feature>
<keyword evidence="12" id="KW-0378">Hydrolase</keyword>
<dbReference type="GO" id="GO:0016887">
    <property type="term" value="F:ATP hydrolysis activity"/>
    <property type="evidence" value="ECO:0007669"/>
    <property type="project" value="UniProtKB-UniRule"/>
</dbReference>
<dbReference type="HAMAP" id="MF_00039">
    <property type="entry name" value="Adenylate_kinase_AK6"/>
    <property type="match status" value="1"/>
</dbReference>
<dbReference type="STRING" id="56484.A0A1Y2F7W0"/>
<evidence type="ECO:0000256" key="3">
    <source>
        <dbReference type="ARBA" id="ARBA00022517"/>
    </source>
</evidence>
<evidence type="ECO:0000313" key="12">
    <source>
        <dbReference type="EMBL" id="ORY79982.1"/>
    </source>
</evidence>
<evidence type="ECO:0000256" key="11">
    <source>
        <dbReference type="SAM" id="MobiDB-lite"/>
    </source>
</evidence>
<sequence length="206" mass="23326">MGRRYNPNIIITGTPGTGKSTHAQHLKELLQEPTSSEALPLEVFHISDLVKSADLHQGADAEWSTLLVDEDKLLDYLEPRALAESGGCVFDWHCCDIFPVRWIDLVIVLQCDHTLLWDRLQARGYALNKIQENNEAEIMQVVLDEARAAYAEEKVVVLQSQSVEEIEANVERIATWIRQWKVDHPEGIDYDEDNEGSSAQDDDEEA</sequence>
<comment type="catalytic activity">
    <reaction evidence="1 10">
        <text>AMP + ATP = 2 ADP</text>
        <dbReference type="Rhea" id="RHEA:12973"/>
        <dbReference type="ChEBI" id="CHEBI:30616"/>
        <dbReference type="ChEBI" id="CHEBI:456215"/>
        <dbReference type="ChEBI" id="CHEBI:456216"/>
        <dbReference type="EC" id="2.7.4.3"/>
    </reaction>
</comment>
<comment type="caution">
    <text evidence="12">The sequence shown here is derived from an EMBL/GenBank/DDBJ whole genome shotgun (WGS) entry which is preliminary data.</text>
</comment>
<comment type="subcellular location">
    <subcellularLocation>
        <location evidence="10">Cytoplasm</location>
    </subcellularLocation>
    <subcellularLocation>
        <location evidence="10">Nucleus</location>
    </subcellularLocation>
</comment>
<feature type="binding site" evidence="10">
    <location>
        <position position="19"/>
    </location>
    <ligand>
        <name>ATP</name>
        <dbReference type="ChEBI" id="CHEBI:30616"/>
    </ligand>
</feature>
<evidence type="ECO:0000256" key="4">
    <source>
        <dbReference type="ARBA" id="ARBA00022552"/>
    </source>
</evidence>
<comment type="function">
    <text evidence="10">Broad-specificity nucleoside monophosphate (NMP) kinase that catalyzes the reversible transfer of the terminal phosphate group between nucleoside triphosphates and monophosphates. Has also ATPase activity. Involved in the late cytoplasmic maturation steps of the 40S ribosomal particles, specifically 18S rRNA maturation. While NMP activity is not required for ribosome maturation, ATPase activity is. Associates transiently with small ribosomal subunit protein uS11. ATP hydrolysis breaks the interaction with uS11. May temporarily remove uS11 from the ribosome to enable a conformational change of the ribosomal RNA that is needed for the final maturation step of the small ribosomal subunit. Its NMP activity may have a role in nuclear energy homeostasis.</text>
</comment>
<protein>
    <recommendedName>
        <fullName evidence="10">Adenylate kinase isoenzyme 6 homolog</fullName>
        <shortName evidence="10">AK6</shortName>
        <ecNumber evidence="10">2.7.4.3</ecNumber>
    </recommendedName>
    <alternativeName>
        <fullName evidence="10">Dual activity adenylate kinase/ATPase</fullName>
        <shortName evidence="10">AK/ATPase</shortName>
    </alternativeName>
</protein>
<dbReference type="InterPro" id="IPR020618">
    <property type="entry name" value="Adenyl_kinase_AK6"/>
</dbReference>
<organism evidence="12 13">
    <name type="scientific">Protomyces lactucae-debilis</name>
    <dbReference type="NCBI Taxonomy" id="2754530"/>
    <lineage>
        <taxon>Eukaryota</taxon>
        <taxon>Fungi</taxon>
        <taxon>Dikarya</taxon>
        <taxon>Ascomycota</taxon>
        <taxon>Taphrinomycotina</taxon>
        <taxon>Taphrinomycetes</taxon>
        <taxon>Taphrinales</taxon>
        <taxon>Protomycetaceae</taxon>
        <taxon>Protomyces</taxon>
    </lineage>
</organism>
<keyword evidence="5 10" id="KW-0808">Transferase</keyword>
<dbReference type="RefSeq" id="XP_040724116.1">
    <property type="nucleotide sequence ID" value="XM_040872497.1"/>
</dbReference>
<accession>A0A1Y2F7W0</accession>
<gene>
    <name evidence="12" type="ORF">BCR37DRAFT_82595</name>
</gene>
<proteinExistence type="inferred from homology"/>
<name>A0A1Y2F7W0_PROLT</name>
<dbReference type="GO" id="GO:0042274">
    <property type="term" value="P:ribosomal small subunit biogenesis"/>
    <property type="evidence" value="ECO:0007669"/>
    <property type="project" value="UniProtKB-UniRule"/>
</dbReference>
<dbReference type="SUPFAM" id="SSF52540">
    <property type="entry name" value="P-loop containing nucleoside triphosphate hydrolases"/>
    <property type="match status" value="1"/>
</dbReference>
<evidence type="ECO:0000256" key="9">
    <source>
        <dbReference type="ARBA" id="ARBA00023242"/>
    </source>
</evidence>
<dbReference type="GO" id="GO:0006364">
    <property type="term" value="P:rRNA processing"/>
    <property type="evidence" value="ECO:0007669"/>
    <property type="project" value="UniProtKB-KW"/>
</dbReference>
<evidence type="ECO:0000256" key="2">
    <source>
        <dbReference type="ARBA" id="ARBA00022490"/>
    </source>
</evidence>
<evidence type="ECO:0000256" key="1">
    <source>
        <dbReference type="ARBA" id="ARBA00000582"/>
    </source>
</evidence>
<keyword evidence="13" id="KW-1185">Reference proteome</keyword>
<evidence type="ECO:0000256" key="10">
    <source>
        <dbReference type="HAMAP-Rule" id="MF_03173"/>
    </source>
</evidence>
<evidence type="ECO:0000313" key="13">
    <source>
        <dbReference type="Proteomes" id="UP000193685"/>
    </source>
</evidence>
<dbReference type="GO" id="GO:0005634">
    <property type="term" value="C:nucleus"/>
    <property type="evidence" value="ECO:0007669"/>
    <property type="project" value="UniProtKB-SubCell"/>
</dbReference>
<keyword evidence="4 10" id="KW-0698">rRNA processing</keyword>
<dbReference type="GO" id="GO:0004017">
    <property type="term" value="F:AMP kinase activity"/>
    <property type="evidence" value="ECO:0007669"/>
    <property type="project" value="UniProtKB-UniRule"/>
</dbReference>
<feature type="compositionally biased region" description="Acidic residues" evidence="11">
    <location>
        <begin position="188"/>
        <end position="206"/>
    </location>
</feature>
<keyword evidence="3 10" id="KW-0690">Ribosome biogenesis</keyword>
<dbReference type="AlphaFoldDB" id="A0A1Y2F7W0"/>
<feature type="binding site" evidence="10">
    <location>
        <position position="18"/>
    </location>
    <ligand>
        <name>ATP</name>
        <dbReference type="ChEBI" id="CHEBI:30616"/>
    </ligand>
</feature>
<feature type="binding site" evidence="10">
    <location>
        <position position="16"/>
    </location>
    <ligand>
        <name>ATP</name>
        <dbReference type="ChEBI" id="CHEBI:30616"/>
    </ligand>
</feature>
<comment type="caution">
    <text evidence="10">Lacks conserved residue(s) required for the propagation of feature annotation.</text>
</comment>
<dbReference type="Proteomes" id="UP000193685">
    <property type="component" value="Unassembled WGS sequence"/>
</dbReference>
<dbReference type="GO" id="GO:0005737">
    <property type="term" value="C:cytoplasm"/>
    <property type="evidence" value="ECO:0007669"/>
    <property type="project" value="UniProtKB-SubCell"/>
</dbReference>
<feature type="region of interest" description="NMPbind" evidence="10">
    <location>
        <begin position="45"/>
        <end position="68"/>
    </location>
</feature>
<comment type="subunit">
    <text evidence="10">Interacts with small ribosomal subunit protein uS11. Not a structural component of 43S pre-ribosomes, but transiently interacts with them by binding to uS11.</text>
</comment>
<dbReference type="GeneID" id="63789096"/>
<keyword evidence="7 10" id="KW-0418">Kinase</keyword>
<dbReference type="OMA" id="QCEIFGT"/>
<keyword evidence="2 10" id="KW-0963">Cytoplasm</keyword>
<dbReference type="GO" id="GO:0005524">
    <property type="term" value="F:ATP binding"/>
    <property type="evidence" value="ECO:0007669"/>
    <property type="project" value="UniProtKB-KW"/>
</dbReference>
<evidence type="ECO:0000256" key="7">
    <source>
        <dbReference type="ARBA" id="ARBA00022777"/>
    </source>
</evidence>
<dbReference type="Pfam" id="PF13238">
    <property type="entry name" value="AAA_18"/>
    <property type="match status" value="1"/>
</dbReference>
<evidence type="ECO:0000256" key="6">
    <source>
        <dbReference type="ARBA" id="ARBA00022741"/>
    </source>
</evidence>